<dbReference type="EMBL" id="BAAAQD010000064">
    <property type="protein sequence ID" value="GAA1577210.1"/>
    <property type="molecule type" value="Genomic_DNA"/>
</dbReference>
<evidence type="ECO:0000313" key="2">
    <source>
        <dbReference type="Proteomes" id="UP001501470"/>
    </source>
</evidence>
<organism evidence="1 2">
    <name type="scientific">Dactylosporangium maewongense</name>
    <dbReference type="NCBI Taxonomy" id="634393"/>
    <lineage>
        <taxon>Bacteria</taxon>
        <taxon>Bacillati</taxon>
        <taxon>Actinomycetota</taxon>
        <taxon>Actinomycetes</taxon>
        <taxon>Micromonosporales</taxon>
        <taxon>Micromonosporaceae</taxon>
        <taxon>Dactylosporangium</taxon>
    </lineage>
</organism>
<comment type="caution">
    <text evidence="1">The sequence shown here is derived from an EMBL/GenBank/DDBJ whole genome shotgun (WGS) entry which is preliminary data.</text>
</comment>
<proteinExistence type="predicted"/>
<evidence type="ECO:0000313" key="1">
    <source>
        <dbReference type="EMBL" id="GAA1577210.1"/>
    </source>
</evidence>
<sequence>MTTTTIRPAPDDEPVTVHTTVRAAGAVAYQLTGARLHGAVLIRPDIPDAAPLPSHLSVQFGAEVRTLATVPTDLPVVDGVTTDGWGYAPLHASTGRAQFSIRSTSPQRSVSWQYAPLPTESSQYLHRVLDTLVAQYQALDVDALALAAARASADLRLSRLTHAAILPTTRLLTEVTEELAAAHAAAALLQELSPLRLPPTPAPPHRHRLPAANPETRVTATDDGDWLTCTTCDACTVLIEPGTTLMRLLQAHTEHRCPPTPLAVTAQPPQRHA</sequence>
<name>A0ABN2DJB9_9ACTN</name>
<gene>
    <name evidence="1" type="ORF">GCM10009827_118810</name>
</gene>
<dbReference type="Proteomes" id="UP001501470">
    <property type="component" value="Unassembled WGS sequence"/>
</dbReference>
<reference evidence="1 2" key="1">
    <citation type="journal article" date="2019" name="Int. J. Syst. Evol. Microbiol.">
        <title>The Global Catalogue of Microorganisms (GCM) 10K type strain sequencing project: providing services to taxonomists for standard genome sequencing and annotation.</title>
        <authorList>
            <consortium name="The Broad Institute Genomics Platform"/>
            <consortium name="The Broad Institute Genome Sequencing Center for Infectious Disease"/>
            <person name="Wu L."/>
            <person name="Ma J."/>
        </authorList>
    </citation>
    <scope>NUCLEOTIDE SEQUENCE [LARGE SCALE GENOMIC DNA]</scope>
    <source>
        <strain evidence="1 2">JCM 15933</strain>
    </source>
</reference>
<accession>A0ABN2DJB9</accession>
<protein>
    <submittedName>
        <fullName evidence="1">Uncharacterized protein</fullName>
    </submittedName>
</protein>
<keyword evidence="2" id="KW-1185">Reference proteome</keyword>
<dbReference type="RefSeq" id="WP_344515764.1">
    <property type="nucleotide sequence ID" value="NZ_BAAAQD010000064.1"/>
</dbReference>